<evidence type="ECO:0000256" key="9">
    <source>
        <dbReference type="ARBA" id="ARBA00023306"/>
    </source>
</evidence>
<dbReference type="GO" id="GO:0006412">
    <property type="term" value="P:translation"/>
    <property type="evidence" value="ECO:0007669"/>
    <property type="project" value="UniProtKB-ARBA"/>
</dbReference>
<dbReference type="Pfam" id="PF26356">
    <property type="entry name" value="Pelota_N"/>
    <property type="match status" value="1"/>
</dbReference>
<evidence type="ECO:0000313" key="14">
    <source>
        <dbReference type="Proteomes" id="UP001146793"/>
    </source>
</evidence>
<evidence type="ECO:0000256" key="10">
    <source>
        <dbReference type="RuleBase" id="RU362019"/>
    </source>
</evidence>
<keyword evidence="5" id="KW-0132">Cell division</keyword>
<evidence type="ECO:0000256" key="1">
    <source>
        <dbReference type="ARBA" id="ARBA00001968"/>
    </source>
</evidence>
<keyword evidence="4 10" id="KW-0963">Cytoplasm</keyword>
<accession>A0AAV7Z2A5</accession>
<evidence type="ECO:0000256" key="3">
    <source>
        <dbReference type="ARBA" id="ARBA00009504"/>
    </source>
</evidence>
<comment type="similarity">
    <text evidence="3 10">Belongs to the eukaryotic release factor 1 family. Pelota subfamily.</text>
</comment>
<evidence type="ECO:0000256" key="7">
    <source>
        <dbReference type="ARBA" id="ARBA00022776"/>
    </source>
</evidence>
<sequence length="398" mass="45310">MKLVKKSIIRDGEGSVTLVPLTHEDIWHLYNLISVGDAIISKTYRRVKISTSGGGTTTSRKIMNLKVHIKKIEYNPQDSVIRPSGQVIGGNKFVKNGQFHTLTIEVKTRFTLYKSFWDSIAIGRLNLACNPFKTAEIGAVIMSEGLAHICLITDSMTHVKQKIEKSIPKKRRQGPSKRSQELTKFFYHVLDGIKKNIDFEYVKVVILASPGFLIDKFYTFMLKEAQQKDYQFIIDNQKKFMKCHSSSGHIQSLKEILLDEKYSSKLSNLKATEELKLFNTFLELLQNEPDKVVYGFKHVSIANERNIIDKLMVTDSLFRSADLKTRQGYVSLVESVKKKRGKVHIFSSRHSSGEQLQQMSGVVAILNSPITDLESENSDDEYSDELTESEDSDEKDEK</sequence>
<feature type="compositionally biased region" description="Acidic residues" evidence="11">
    <location>
        <begin position="373"/>
        <end position="398"/>
    </location>
</feature>
<evidence type="ECO:0000256" key="2">
    <source>
        <dbReference type="ARBA" id="ARBA00004496"/>
    </source>
</evidence>
<dbReference type="GO" id="GO:0051301">
    <property type="term" value="P:cell division"/>
    <property type="evidence" value="ECO:0007669"/>
    <property type="project" value="UniProtKB-KW"/>
</dbReference>
<organism evidence="13 14">
    <name type="scientific">Anaeramoeba flamelloides</name>
    <dbReference type="NCBI Taxonomy" id="1746091"/>
    <lineage>
        <taxon>Eukaryota</taxon>
        <taxon>Metamonada</taxon>
        <taxon>Anaeramoebidae</taxon>
        <taxon>Anaeramoeba</taxon>
    </lineage>
</organism>
<dbReference type="PANTHER" id="PTHR10853">
    <property type="entry name" value="PELOTA"/>
    <property type="match status" value="1"/>
</dbReference>
<comment type="subcellular location">
    <subcellularLocation>
        <location evidence="2 10">Cytoplasm</location>
    </subcellularLocation>
</comment>
<dbReference type="Proteomes" id="UP001146793">
    <property type="component" value="Unassembled WGS sequence"/>
</dbReference>
<dbReference type="InterPro" id="IPR005141">
    <property type="entry name" value="eRF1_2"/>
</dbReference>
<dbReference type="GO" id="GO:0070966">
    <property type="term" value="P:nuclear-transcribed mRNA catabolic process, no-go decay"/>
    <property type="evidence" value="ECO:0007669"/>
    <property type="project" value="InterPro"/>
</dbReference>
<dbReference type="FunFam" id="3.30.1330.30:FF:000008">
    <property type="entry name" value="Protein pelota homolog"/>
    <property type="match status" value="1"/>
</dbReference>
<dbReference type="Gene3D" id="3.30.1330.30">
    <property type="match status" value="1"/>
</dbReference>
<evidence type="ECO:0000256" key="11">
    <source>
        <dbReference type="SAM" id="MobiDB-lite"/>
    </source>
</evidence>
<comment type="caution">
    <text evidence="13">The sequence shown here is derived from an EMBL/GenBank/DDBJ whole genome shotgun (WGS) entry which is preliminary data.</text>
</comment>
<dbReference type="GO" id="GO:0070481">
    <property type="term" value="P:nuclear-transcribed mRNA catabolic process, non-stop decay"/>
    <property type="evidence" value="ECO:0007669"/>
    <property type="project" value="InterPro"/>
</dbReference>
<dbReference type="GO" id="GO:0071025">
    <property type="term" value="P:RNA surveillance"/>
    <property type="evidence" value="ECO:0007669"/>
    <property type="project" value="InterPro"/>
</dbReference>
<evidence type="ECO:0000259" key="12">
    <source>
        <dbReference type="SMART" id="SM01194"/>
    </source>
</evidence>
<reference evidence="13" key="1">
    <citation type="submission" date="2022-08" db="EMBL/GenBank/DDBJ databases">
        <title>Novel sulphate-reducing endosymbionts in the free-living metamonad Anaeramoeba.</title>
        <authorList>
            <person name="Jerlstrom-Hultqvist J."/>
            <person name="Cepicka I."/>
            <person name="Gallot-Lavallee L."/>
            <person name="Salas-Leiva D."/>
            <person name="Curtis B.A."/>
            <person name="Zahonova K."/>
            <person name="Pipaliya S."/>
            <person name="Dacks J."/>
            <person name="Roger A.J."/>
        </authorList>
    </citation>
    <scope>NUCLEOTIDE SEQUENCE</scope>
    <source>
        <strain evidence="13">Busselton2</strain>
    </source>
</reference>
<dbReference type="SUPFAM" id="SSF159065">
    <property type="entry name" value="Dom34/Pelota N-terminal domain-like"/>
    <property type="match status" value="1"/>
</dbReference>
<dbReference type="Gene3D" id="2.30.30.870">
    <property type="entry name" value="Pelota, domain A"/>
    <property type="match status" value="1"/>
</dbReference>
<dbReference type="InterPro" id="IPR005140">
    <property type="entry name" value="eRF1_Pelota-like_N"/>
</dbReference>
<evidence type="ECO:0000256" key="5">
    <source>
        <dbReference type="ARBA" id="ARBA00022618"/>
    </source>
</evidence>
<comment type="function">
    <text evidence="10">Component of the Pelota-HBS1L complex, a complex that recognizes stalled ribosomes and triggers the No-Go Decay (NGD) pathway. In the Pelota-HBS1L complex, pelo recognizes ribosomes stalled at the 3' end of an mRNA and engages stalled ribosomes by destabilizing mRNA in the mRNA channel.</text>
</comment>
<dbReference type="SUPFAM" id="SSF53137">
    <property type="entry name" value="Translational machinery components"/>
    <property type="match status" value="1"/>
</dbReference>
<dbReference type="FunFam" id="3.30.420.60:FF:000004">
    <property type="entry name" value="Protein DOM34 homolog"/>
    <property type="match status" value="1"/>
</dbReference>
<dbReference type="InterPro" id="IPR005142">
    <property type="entry name" value="eRF1_3"/>
</dbReference>
<proteinExistence type="inferred from homology"/>
<dbReference type="GO" id="GO:0046872">
    <property type="term" value="F:metal ion binding"/>
    <property type="evidence" value="ECO:0007669"/>
    <property type="project" value="UniProtKB-KW"/>
</dbReference>
<dbReference type="InterPro" id="IPR038069">
    <property type="entry name" value="Pelota/DOM34_N"/>
</dbReference>
<dbReference type="InterPro" id="IPR058547">
    <property type="entry name" value="Pelota_N"/>
</dbReference>
<dbReference type="GO" id="GO:0070651">
    <property type="term" value="P:nonfunctional rRNA decay"/>
    <property type="evidence" value="ECO:0007669"/>
    <property type="project" value="TreeGrafter"/>
</dbReference>
<evidence type="ECO:0000256" key="6">
    <source>
        <dbReference type="ARBA" id="ARBA00022723"/>
    </source>
</evidence>
<keyword evidence="7" id="KW-0498">Mitosis</keyword>
<protein>
    <recommendedName>
        <fullName evidence="10">Protein pelota homolog</fullName>
    </recommendedName>
</protein>
<dbReference type="EMBL" id="JANTQA010000042">
    <property type="protein sequence ID" value="KAJ3435071.1"/>
    <property type="molecule type" value="Genomic_DNA"/>
</dbReference>
<dbReference type="PANTHER" id="PTHR10853:SF0">
    <property type="entry name" value="PROTEIN PELOTA HOMOLOG"/>
    <property type="match status" value="1"/>
</dbReference>
<evidence type="ECO:0000256" key="4">
    <source>
        <dbReference type="ARBA" id="ARBA00022490"/>
    </source>
</evidence>
<dbReference type="SUPFAM" id="SSF55315">
    <property type="entry name" value="L30e-like"/>
    <property type="match status" value="1"/>
</dbReference>
<feature type="region of interest" description="Disordered" evidence="11">
    <location>
        <begin position="370"/>
        <end position="398"/>
    </location>
</feature>
<dbReference type="GO" id="GO:0051321">
    <property type="term" value="P:meiotic cell cycle"/>
    <property type="evidence" value="ECO:0007669"/>
    <property type="project" value="UniProtKB-KW"/>
</dbReference>
<dbReference type="InterPro" id="IPR029064">
    <property type="entry name" value="Ribosomal_eL30-like_sf"/>
</dbReference>
<dbReference type="GO" id="GO:0005737">
    <property type="term" value="C:cytoplasm"/>
    <property type="evidence" value="ECO:0007669"/>
    <property type="project" value="UniProtKB-SubCell"/>
</dbReference>
<dbReference type="SMART" id="SM01194">
    <property type="entry name" value="eRF1_1"/>
    <property type="match status" value="1"/>
</dbReference>
<dbReference type="Pfam" id="PF03465">
    <property type="entry name" value="eRF1_3"/>
    <property type="match status" value="1"/>
</dbReference>
<dbReference type="Gene3D" id="3.30.420.60">
    <property type="entry name" value="eRF1 domain 2"/>
    <property type="match status" value="1"/>
</dbReference>
<dbReference type="GO" id="GO:1990533">
    <property type="term" value="C:Dom34-Hbs1 complex"/>
    <property type="evidence" value="ECO:0007669"/>
    <property type="project" value="UniProtKB-ARBA"/>
</dbReference>
<keyword evidence="8" id="KW-0469">Meiosis</keyword>
<evidence type="ECO:0000313" key="13">
    <source>
        <dbReference type="EMBL" id="KAJ3435071.1"/>
    </source>
</evidence>
<dbReference type="NCBIfam" id="TIGR00111">
    <property type="entry name" value="pelota"/>
    <property type="match status" value="1"/>
</dbReference>
<dbReference type="InterPro" id="IPR004405">
    <property type="entry name" value="TF_pelota"/>
</dbReference>
<dbReference type="GO" id="GO:0032790">
    <property type="term" value="P:ribosome disassembly"/>
    <property type="evidence" value="ECO:0007669"/>
    <property type="project" value="TreeGrafter"/>
</dbReference>
<feature type="domain" description="eRF1/Pelota-like N-terminal" evidence="12">
    <location>
        <begin position="1"/>
        <end position="130"/>
    </location>
</feature>
<evidence type="ECO:0000256" key="8">
    <source>
        <dbReference type="ARBA" id="ARBA00023254"/>
    </source>
</evidence>
<dbReference type="FunFam" id="2.30.30.870:FF:000001">
    <property type="entry name" value="Protein pelota homolog"/>
    <property type="match status" value="1"/>
</dbReference>
<dbReference type="AlphaFoldDB" id="A0AAV7Z2A5"/>
<dbReference type="Pfam" id="PF03464">
    <property type="entry name" value="eRF1_2"/>
    <property type="match status" value="1"/>
</dbReference>
<gene>
    <name evidence="13" type="ORF">M0812_02201</name>
</gene>
<dbReference type="InterPro" id="IPR042226">
    <property type="entry name" value="eFR1_2_sf"/>
</dbReference>
<keyword evidence="6 10" id="KW-0479">Metal-binding</keyword>
<name>A0AAV7Z2A5_9EUKA</name>
<comment type="cofactor">
    <cofactor evidence="1 10">
        <name>a divalent metal cation</name>
        <dbReference type="ChEBI" id="CHEBI:60240"/>
    </cofactor>
</comment>
<keyword evidence="9" id="KW-0131">Cell cycle</keyword>